<gene>
    <name evidence="1" type="ORF">PK98_01080</name>
</gene>
<protein>
    <submittedName>
        <fullName evidence="1">Uncharacterized protein</fullName>
    </submittedName>
</protein>
<name>A0A0B2C056_9SPHN</name>
<proteinExistence type="predicted"/>
<evidence type="ECO:0000313" key="2">
    <source>
        <dbReference type="Proteomes" id="UP000030988"/>
    </source>
</evidence>
<dbReference type="AlphaFoldDB" id="A0A0B2C056"/>
<comment type="caution">
    <text evidence="1">The sequence shown here is derived from an EMBL/GenBank/DDBJ whole genome shotgun (WGS) entry which is preliminary data.</text>
</comment>
<dbReference type="STRING" id="1572751.PK98_01080"/>
<evidence type="ECO:0000313" key="1">
    <source>
        <dbReference type="EMBL" id="KHL25351.1"/>
    </source>
</evidence>
<accession>A0A0B2C056</accession>
<dbReference type="Proteomes" id="UP000030988">
    <property type="component" value="Unassembled WGS sequence"/>
</dbReference>
<reference evidence="1 2" key="1">
    <citation type="submission" date="2014-11" db="EMBL/GenBank/DDBJ databases">
        <title>Draft genome sequence of Kirrobacter mercurialis.</title>
        <authorList>
            <person name="Coil D.A."/>
            <person name="Eisen J.A."/>
        </authorList>
    </citation>
    <scope>NUCLEOTIDE SEQUENCE [LARGE SCALE GENOMIC DNA]</scope>
    <source>
        <strain evidence="1 2">Coronado</strain>
    </source>
</reference>
<sequence length="66" mass="7140">MLDNAARALAKVRSGADDYEALDDQLKADLKVEARAMLLALRDPTDSVTSAGAEIIRNVRQLSRLG</sequence>
<organism evidence="1 2">
    <name type="scientific">Croceibacterium mercuriale</name>
    <dbReference type="NCBI Taxonomy" id="1572751"/>
    <lineage>
        <taxon>Bacteria</taxon>
        <taxon>Pseudomonadati</taxon>
        <taxon>Pseudomonadota</taxon>
        <taxon>Alphaproteobacteria</taxon>
        <taxon>Sphingomonadales</taxon>
        <taxon>Erythrobacteraceae</taxon>
        <taxon>Croceibacterium</taxon>
    </lineage>
</organism>
<keyword evidence="2" id="KW-1185">Reference proteome</keyword>
<dbReference type="EMBL" id="JTDN01000001">
    <property type="protein sequence ID" value="KHL25351.1"/>
    <property type="molecule type" value="Genomic_DNA"/>
</dbReference>